<dbReference type="AlphaFoldDB" id="A8EZP2"/>
<dbReference type="EMBL" id="CP000409">
    <property type="protein sequence ID" value="ABV73825.1"/>
    <property type="molecule type" value="Genomic_DNA"/>
</dbReference>
<dbReference type="KEGG" id="rcm:A1E_04500"/>
<dbReference type="Proteomes" id="UP000007056">
    <property type="component" value="Chromosome"/>
</dbReference>
<proteinExistence type="predicted"/>
<dbReference type="HOGENOM" id="CLU_3065712_0_0_5"/>
<organism evidence="1 2">
    <name type="scientific">Rickettsia canadensis (strain McKiel)</name>
    <dbReference type="NCBI Taxonomy" id="293613"/>
    <lineage>
        <taxon>Bacteria</taxon>
        <taxon>Pseudomonadati</taxon>
        <taxon>Pseudomonadota</taxon>
        <taxon>Alphaproteobacteria</taxon>
        <taxon>Rickettsiales</taxon>
        <taxon>Rickettsiaceae</taxon>
        <taxon>Rickettsieae</taxon>
        <taxon>Rickettsia</taxon>
        <taxon>belli group</taxon>
    </lineage>
</organism>
<gene>
    <name evidence="1" type="ordered locus">A1E_04500</name>
</gene>
<name>A8EZP2_RICCK</name>
<accession>A8EZP2</accession>
<reference evidence="2" key="1">
    <citation type="submission" date="2007-09" db="EMBL/GenBank/DDBJ databases">
        <title>Complete genome sequence of Rickettsia canadensis.</title>
        <authorList>
            <person name="Madan A."/>
            <person name="Fahey J."/>
            <person name="Helton E."/>
            <person name="Ketteman M."/>
            <person name="Madan A."/>
            <person name="Rodrigues S."/>
            <person name="Sanchez A."/>
            <person name="Whiting M."/>
            <person name="Dasch G."/>
            <person name="Eremeeva M."/>
        </authorList>
    </citation>
    <scope>NUCLEOTIDE SEQUENCE [LARGE SCALE GENOMIC DNA]</scope>
    <source>
        <strain evidence="2">McKiel</strain>
    </source>
</reference>
<sequence length="53" mass="6288">MELKLEKYDELNKHKDNLGIVQRVIQAVMYASVLQFTWEAAQVYLILHRNLIT</sequence>
<evidence type="ECO:0000313" key="2">
    <source>
        <dbReference type="Proteomes" id="UP000007056"/>
    </source>
</evidence>
<evidence type="ECO:0000313" key="1">
    <source>
        <dbReference type="EMBL" id="ABV73825.1"/>
    </source>
</evidence>
<protein>
    <submittedName>
        <fullName evidence="1">Uncharacterized protein</fullName>
    </submittedName>
</protein>